<sequence length="255" mass="29095">METIFTRRFEADRIASQVPVKLMHLEGLYELFLSKFAYSTLDLQMHHFEVHFSMKSTYRTLPFDEDDDLQNLDAGHEENERNSGGDTHSKLHWDDDCPWSEWYSAEDPVKGFELIVTWSEKMVESVLEMAELENASPHDAAKWMILPVLSPNLSEGKSIGFSSQLALLISSLDMSFNAQFMEDFVSAENPGSDNLKSSLVVPPPTVLDRVFKDLFHKGPFFFSSSHAFIYLYFCGVDDVIEFCIMAMAIVIHTVL</sequence>
<dbReference type="EMBL" id="GGEC01044738">
    <property type="protein sequence ID" value="MBX25222.1"/>
    <property type="molecule type" value="Transcribed_RNA"/>
</dbReference>
<dbReference type="GO" id="GO:0005096">
    <property type="term" value="F:GTPase activator activity"/>
    <property type="evidence" value="ECO:0007669"/>
    <property type="project" value="InterPro"/>
</dbReference>
<dbReference type="InterPro" id="IPR045700">
    <property type="entry name" value="Rab3GAP1"/>
</dbReference>
<dbReference type="PANTHER" id="PTHR21422">
    <property type="entry name" value="RAB3 GTPASE-ACTIVATING PROTEIN CATALYTIC SUBUNIT"/>
    <property type="match status" value="1"/>
</dbReference>
<feature type="region of interest" description="Disordered" evidence="1">
    <location>
        <begin position="69"/>
        <end position="90"/>
    </location>
</feature>
<accession>A0A2P2M4T3</accession>
<proteinExistence type="predicted"/>
<feature type="compositionally biased region" description="Basic and acidic residues" evidence="1">
    <location>
        <begin position="74"/>
        <end position="90"/>
    </location>
</feature>
<name>A0A2P2M4T3_RHIMU</name>
<evidence type="ECO:0000256" key="1">
    <source>
        <dbReference type="SAM" id="MobiDB-lite"/>
    </source>
</evidence>
<reference evidence="2" key="1">
    <citation type="submission" date="2018-02" db="EMBL/GenBank/DDBJ databases">
        <title>Rhizophora mucronata_Transcriptome.</title>
        <authorList>
            <person name="Meera S.P."/>
            <person name="Sreeshan A."/>
            <person name="Augustine A."/>
        </authorList>
    </citation>
    <scope>NUCLEOTIDE SEQUENCE</scope>
    <source>
        <tissue evidence="2">Leaf</tissue>
    </source>
</reference>
<dbReference type="PANTHER" id="PTHR21422:SF9">
    <property type="entry name" value="RAB3 GTPASE-ACTIVATING PROTEIN CATALYTIC SUBUNIT"/>
    <property type="match status" value="1"/>
</dbReference>
<dbReference type="AlphaFoldDB" id="A0A2P2M4T3"/>
<organism evidence="2">
    <name type="scientific">Rhizophora mucronata</name>
    <name type="common">Asiatic mangrove</name>
    <dbReference type="NCBI Taxonomy" id="61149"/>
    <lineage>
        <taxon>Eukaryota</taxon>
        <taxon>Viridiplantae</taxon>
        <taxon>Streptophyta</taxon>
        <taxon>Embryophyta</taxon>
        <taxon>Tracheophyta</taxon>
        <taxon>Spermatophyta</taxon>
        <taxon>Magnoliopsida</taxon>
        <taxon>eudicotyledons</taxon>
        <taxon>Gunneridae</taxon>
        <taxon>Pentapetalae</taxon>
        <taxon>rosids</taxon>
        <taxon>fabids</taxon>
        <taxon>Malpighiales</taxon>
        <taxon>Rhizophoraceae</taxon>
        <taxon>Rhizophora</taxon>
    </lineage>
</organism>
<evidence type="ECO:0000313" key="2">
    <source>
        <dbReference type="EMBL" id="MBX25222.1"/>
    </source>
</evidence>
<protein>
    <submittedName>
        <fullName evidence="2">Rab3 GTPase-activating protein catalytic subunit isoform X1</fullName>
    </submittedName>
</protein>